<dbReference type="Proteomes" id="UP000323597">
    <property type="component" value="Chromosome A13"/>
</dbReference>
<accession>A0A5D2WF34</accession>
<feature type="compositionally biased region" description="Polar residues" evidence="1">
    <location>
        <begin position="364"/>
        <end position="384"/>
    </location>
</feature>
<dbReference type="AlphaFoldDB" id="A0A5D2WF34"/>
<feature type="compositionally biased region" description="Low complexity" evidence="1">
    <location>
        <begin position="266"/>
        <end position="278"/>
    </location>
</feature>
<evidence type="ECO:0000313" key="3">
    <source>
        <dbReference type="Proteomes" id="UP000323597"/>
    </source>
</evidence>
<dbReference type="PANTHER" id="PTHR33737">
    <property type="entry name" value="OS05G0121800 PROTEIN"/>
    <property type="match status" value="1"/>
</dbReference>
<dbReference type="EMBL" id="CM017648">
    <property type="protein sequence ID" value="TYI99520.1"/>
    <property type="molecule type" value="Genomic_DNA"/>
</dbReference>
<name>A0A5D2WF34_GOSMU</name>
<proteinExistence type="predicted"/>
<feature type="compositionally biased region" description="Polar residues" evidence="1">
    <location>
        <begin position="455"/>
        <end position="484"/>
    </location>
</feature>
<keyword evidence="3" id="KW-1185">Reference proteome</keyword>
<protein>
    <submittedName>
        <fullName evidence="2">Uncharacterized protein</fullName>
    </submittedName>
</protein>
<evidence type="ECO:0000313" key="2">
    <source>
        <dbReference type="EMBL" id="TYI99520.1"/>
    </source>
</evidence>
<feature type="compositionally biased region" description="Basic and acidic residues" evidence="1">
    <location>
        <begin position="388"/>
        <end position="399"/>
    </location>
</feature>
<dbReference type="InterPro" id="IPR045882">
    <property type="entry name" value="GPT1/2"/>
</dbReference>
<gene>
    <name evidence="2" type="ORF">E1A91_A13G023200v1</name>
</gene>
<evidence type="ECO:0000256" key="1">
    <source>
        <dbReference type="SAM" id="MobiDB-lite"/>
    </source>
</evidence>
<reference evidence="2 3" key="1">
    <citation type="submission" date="2019-07" db="EMBL/GenBank/DDBJ databases">
        <title>WGS assembly of Gossypium mustelinum.</title>
        <authorList>
            <person name="Chen Z.J."/>
            <person name="Sreedasyam A."/>
            <person name="Ando A."/>
            <person name="Song Q."/>
            <person name="De L."/>
            <person name="Hulse-Kemp A."/>
            <person name="Ding M."/>
            <person name="Ye W."/>
            <person name="Kirkbride R."/>
            <person name="Jenkins J."/>
            <person name="Plott C."/>
            <person name="Lovell J."/>
            <person name="Lin Y.-M."/>
            <person name="Vaughn R."/>
            <person name="Liu B."/>
            <person name="Li W."/>
            <person name="Simpson S."/>
            <person name="Scheffler B."/>
            <person name="Saski C."/>
            <person name="Grover C."/>
            <person name="Hu G."/>
            <person name="Conover J."/>
            <person name="Carlson J."/>
            <person name="Shu S."/>
            <person name="Boston L."/>
            <person name="Williams M."/>
            <person name="Peterson D."/>
            <person name="Mcgee K."/>
            <person name="Jones D."/>
            <person name="Wendel J."/>
            <person name="Stelly D."/>
            <person name="Grimwood J."/>
            <person name="Schmutz J."/>
        </authorList>
    </citation>
    <scope>NUCLEOTIDE SEQUENCE [LARGE SCALE GENOMIC DNA]</scope>
    <source>
        <strain evidence="2">1408120.09</strain>
    </source>
</reference>
<dbReference type="PANTHER" id="PTHR33737:SF16">
    <property type="entry name" value="DUF3741 DOMAIN-CONTAINING PROTEIN"/>
    <property type="match status" value="1"/>
</dbReference>
<sequence length="621" mass="67903">MNILHELQFPEASRTRKKVDIDGFMLMEASKDEACRKEEEKKTDGLESKYDLRKSLAWDSAFFTSPGVLDPEELFETLNINGGDNGLKEPNALPSESMAASRIGECIARRSLAWDAAFFTSAGVLDPEELSLVNNGYKRSEIVTHILPGTEEEFWKSTESNSTMESEYSLSSLEIDLFDDMRASMHKSCKASDLLKSSSKFQSQTGIPNPHSSKRVDTTSMRVKTLPASRRPASRRPKTTADGVGKTLKEVTNPTKAQHGTRSGELDSSSSLRLSKASNQANPFSPGATKRASLGANQMKINNKVRKAVSDARTPSKSLTGQKIKQIDSSQPTGLQSTPKSTSTSLCNSMDCWSSETSASLNHVNNDASQGLDTQNCSNDQLVPSGSKETRLPHQDVGRFSKGSCHPPSTVSRETKPSGLRLPSPKIGFFEVGNSREFTPNGVKFHSGLQNNCKTRTSVNHINGTPNRSRSGKLQSPRTSSRTSNLKEKKLGSLQNGTRSSMDIKLNCAAKLEVEKASPGTLESSPAATSMAETELSCESSNGYRLKIYGVGSYVKGDYKGRFQPESKEHDTQLVEKSSQDQKEEIIAPKCDENENLFSFKSRVDVLTKQIEAIDVNGGIR</sequence>
<feature type="compositionally biased region" description="Polar residues" evidence="1">
    <location>
        <begin position="199"/>
        <end position="211"/>
    </location>
</feature>
<feature type="region of interest" description="Disordered" evidence="1">
    <location>
        <begin position="364"/>
        <end position="423"/>
    </location>
</feature>
<organism evidence="2 3">
    <name type="scientific">Gossypium mustelinum</name>
    <name type="common">Cotton</name>
    <name type="synonym">Gossypium caicoense</name>
    <dbReference type="NCBI Taxonomy" id="34275"/>
    <lineage>
        <taxon>Eukaryota</taxon>
        <taxon>Viridiplantae</taxon>
        <taxon>Streptophyta</taxon>
        <taxon>Embryophyta</taxon>
        <taxon>Tracheophyta</taxon>
        <taxon>Spermatophyta</taxon>
        <taxon>Magnoliopsida</taxon>
        <taxon>eudicotyledons</taxon>
        <taxon>Gunneridae</taxon>
        <taxon>Pentapetalae</taxon>
        <taxon>rosids</taxon>
        <taxon>malvids</taxon>
        <taxon>Malvales</taxon>
        <taxon>Malvaceae</taxon>
        <taxon>Malvoideae</taxon>
        <taxon>Gossypium</taxon>
    </lineage>
</organism>
<feature type="compositionally biased region" description="Polar residues" evidence="1">
    <location>
        <begin position="313"/>
        <end position="348"/>
    </location>
</feature>
<feature type="region of interest" description="Disordered" evidence="1">
    <location>
        <begin position="455"/>
        <end position="498"/>
    </location>
</feature>
<dbReference type="GO" id="GO:0008017">
    <property type="term" value="F:microtubule binding"/>
    <property type="evidence" value="ECO:0007669"/>
    <property type="project" value="InterPro"/>
</dbReference>
<feature type="region of interest" description="Disordered" evidence="1">
    <location>
        <begin position="199"/>
        <end position="348"/>
    </location>
</feature>
<feature type="compositionally biased region" description="Polar residues" evidence="1">
    <location>
        <begin position="250"/>
        <end position="261"/>
    </location>
</feature>